<accession>A0A401IKU2</accession>
<name>A0A401IKU2_APHSA</name>
<protein>
    <submittedName>
        <fullName evidence="1">Uncharacterized protein</fullName>
    </submittedName>
</protein>
<proteinExistence type="predicted"/>
<sequence length="96" mass="10909">MLSQTHYLVRSRSDGKYLVARINQEGNETPLSYLLLFQEHFDALSYLNTHGSNVSDRFSVESIPGTQLKGILQRWGFDGVGLVRDPLIPRVEFLSL</sequence>
<dbReference type="RefSeq" id="WP_124975697.1">
    <property type="nucleotide sequence ID" value="NZ_BDQK01000014.1"/>
</dbReference>
<dbReference type="Proteomes" id="UP000287247">
    <property type="component" value="Unassembled WGS sequence"/>
</dbReference>
<evidence type="ECO:0000313" key="1">
    <source>
        <dbReference type="EMBL" id="GBF81870.1"/>
    </source>
</evidence>
<comment type="caution">
    <text evidence="1">The sequence shown here is derived from an EMBL/GenBank/DDBJ whole genome shotgun (WGS) entry which is preliminary data.</text>
</comment>
<keyword evidence="2" id="KW-1185">Reference proteome</keyword>
<gene>
    <name evidence="1" type="ORF">AsFPU1_3292</name>
</gene>
<dbReference type="AlphaFoldDB" id="A0A401IKU2"/>
<reference evidence="2" key="1">
    <citation type="submission" date="2017-05" db="EMBL/GenBank/DDBJ databases">
        <title>Physiological properties and genetic analysis related to exopolysaccharide production of fresh-water unicellular cyanobacterium Aphanothece sacrum, Suizenji Nori, that has been cultured as a food source in Japan.</title>
        <authorList>
            <person name="Kanesaki Y."/>
            <person name="Yoshikawa S."/>
            <person name="Ohki K."/>
        </authorList>
    </citation>
    <scope>NUCLEOTIDE SEQUENCE [LARGE SCALE GENOMIC DNA]</scope>
    <source>
        <strain evidence="2">FPU1</strain>
    </source>
</reference>
<organism evidence="1 2">
    <name type="scientific">Aphanothece sacrum FPU1</name>
    <dbReference type="NCBI Taxonomy" id="1920663"/>
    <lineage>
        <taxon>Bacteria</taxon>
        <taxon>Bacillati</taxon>
        <taxon>Cyanobacteriota</taxon>
        <taxon>Cyanophyceae</taxon>
        <taxon>Oscillatoriophycideae</taxon>
        <taxon>Chroococcales</taxon>
        <taxon>Aphanothecaceae</taxon>
        <taxon>Aphanothece</taxon>
    </lineage>
</organism>
<evidence type="ECO:0000313" key="2">
    <source>
        <dbReference type="Proteomes" id="UP000287247"/>
    </source>
</evidence>
<dbReference type="EMBL" id="BDQK01000014">
    <property type="protein sequence ID" value="GBF81870.1"/>
    <property type="molecule type" value="Genomic_DNA"/>
</dbReference>
<dbReference type="OrthoDB" id="582684at2"/>